<dbReference type="AlphaFoldDB" id="A0AA38ZTL5"/>
<name>A0AA38ZTL5_VITRO</name>
<dbReference type="SUPFAM" id="SSF51197">
    <property type="entry name" value="Clavaminate synthase-like"/>
    <property type="match status" value="1"/>
</dbReference>
<dbReference type="PANTHER" id="PTHR34945:SF4">
    <property type="entry name" value="2-OXOGLUTARATE (2OG) AND FE(II)-DEPENDENT OXYGENASE SUPERFAMILY PROTEIN"/>
    <property type="match status" value="1"/>
</dbReference>
<dbReference type="PANTHER" id="PTHR34945">
    <property type="entry name" value="2-OXOGLUTARATE (2OG) AND FE(II)-DEPENDENT OXYGENASE SUPERFAMILY PROTEIN"/>
    <property type="match status" value="1"/>
</dbReference>
<keyword evidence="2" id="KW-1133">Transmembrane helix</keyword>
<accession>A0AA38ZTL5</accession>
<evidence type="ECO:0000256" key="1">
    <source>
        <dbReference type="SAM" id="MobiDB-lite"/>
    </source>
</evidence>
<dbReference type="EMBL" id="JARBHA010000008">
    <property type="protein sequence ID" value="KAJ9694154.1"/>
    <property type="molecule type" value="Genomic_DNA"/>
</dbReference>
<evidence type="ECO:0000313" key="4">
    <source>
        <dbReference type="Proteomes" id="UP001168098"/>
    </source>
</evidence>
<gene>
    <name evidence="3" type="ORF">PVL29_009909</name>
</gene>
<feature type="transmembrane region" description="Helical" evidence="2">
    <location>
        <begin position="332"/>
        <end position="349"/>
    </location>
</feature>
<comment type="caution">
    <text evidence="3">The sequence shown here is derived from an EMBL/GenBank/DDBJ whole genome shotgun (WGS) entry which is preliminary data.</text>
</comment>
<keyword evidence="2" id="KW-0472">Membrane</keyword>
<reference evidence="3 4" key="1">
    <citation type="journal article" date="2023" name="BMC Biotechnol.">
        <title>Vitis rotundifolia cv Carlos genome sequencing.</title>
        <authorList>
            <person name="Huff M."/>
            <person name="Hulse-Kemp A."/>
            <person name="Scheffler B."/>
            <person name="Youngblood R."/>
            <person name="Simpson S."/>
            <person name="Babiker E."/>
            <person name="Staton M."/>
        </authorList>
    </citation>
    <scope>NUCLEOTIDE SEQUENCE [LARGE SCALE GENOMIC DNA]</scope>
    <source>
        <tissue evidence="3">Leaf</tissue>
    </source>
</reference>
<evidence type="ECO:0000313" key="3">
    <source>
        <dbReference type="EMBL" id="KAJ9694154.1"/>
    </source>
</evidence>
<dbReference type="InterPro" id="IPR027443">
    <property type="entry name" value="IPNS-like_sf"/>
</dbReference>
<dbReference type="Proteomes" id="UP001168098">
    <property type="component" value="Unassembled WGS sequence"/>
</dbReference>
<feature type="region of interest" description="Disordered" evidence="1">
    <location>
        <begin position="1"/>
        <end position="29"/>
    </location>
</feature>
<organism evidence="3 4">
    <name type="scientific">Vitis rotundifolia</name>
    <name type="common">Muscadine grape</name>
    <dbReference type="NCBI Taxonomy" id="103349"/>
    <lineage>
        <taxon>Eukaryota</taxon>
        <taxon>Viridiplantae</taxon>
        <taxon>Streptophyta</taxon>
        <taxon>Embryophyta</taxon>
        <taxon>Tracheophyta</taxon>
        <taxon>Spermatophyta</taxon>
        <taxon>Magnoliopsida</taxon>
        <taxon>eudicotyledons</taxon>
        <taxon>Gunneridae</taxon>
        <taxon>Pentapetalae</taxon>
        <taxon>rosids</taxon>
        <taxon>Vitales</taxon>
        <taxon>Vitaceae</taxon>
        <taxon>Viteae</taxon>
        <taxon>Vitis</taxon>
    </lineage>
</organism>
<keyword evidence="2" id="KW-0812">Transmembrane</keyword>
<dbReference type="Gene3D" id="2.60.120.330">
    <property type="entry name" value="B-lactam Antibiotic, Isopenicillin N Synthase, Chain"/>
    <property type="match status" value="1"/>
</dbReference>
<proteinExistence type="predicted"/>
<sequence>MAIMRARRHLTSSSLAPPPSPIPTAKGSRSAAVDDQILSEYLHKSLQIPDLTLPESHFAASTHRSIPEDIDYGSVKTRDGDSILRLLRSAKACGVFRINGLGVSTDELRSIVAEAESVFRVSKEVRTKFRRNYDEVTGNKEEFVWLRSEEEMVEWAEEAIGCERYQSFSKKMERIASKLHELGEELGLVFSENSGWPAQRRIGEMGPVLSLYRYNHDSLMDDISPLPSERNSESGYHALTLHLPIQHCEFRIQSHQGPLSFHASPGSIVATIGEQLEEWSQGEFKSVSGEFIFDSELHGRQASLSIVLKCSPLNLNHGHNKINKVISIADQFLIAFIFIILYKVVMFLFS</sequence>
<protein>
    <submittedName>
        <fullName evidence="3">Uncharacterized protein</fullName>
    </submittedName>
</protein>
<feature type="compositionally biased region" description="Basic residues" evidence="1">
    <location>
        <begin position="1"/>
        <end position="10"/>
    </location>
</feature>
<evidence type="ECO:0000256" key="2">
    <source>
        <dbReference type="SAM" id="Phobius"/>
    </source>
</evidence>
<keyword evidence="4" id="KW-1185">Reference proteome</keyword>